<feature type="transmembrane region" description="Helical" evidence="1">
    <location>
        <begin position="12"/>
        <end position="31"/>
    </location>
</feature>
<dbReference type="Pfam" id="PF13930">
    <property type="entry name" value="Endonuclea_NS_2"/>
    <property type="match status" value="1"/>
</dbReference>
<gene>
    <name evidence="4" type="ORF">GA0061075_11012</name>
    <name evidence="3" type="ORF">HF960_06215</name>
</gene>
<dbReference type="Proteomes" id="UP000182448">
    <property type="component" value="Unassembled WGS sequence"/>
</dbReference>
<feature type="domain" description="Type VII secretion system protein EssD-like" evidence="2">
    <location>
        <begin position="87"/>
        <end position="226"/>
    </location>
</feature>
<evidence type="ECO:0000313" key="6">
    <source>
        <dbReference type="Proteomes" id="UP000585749"/>
    </source>
</evidence>
<accession>A0A4Y4G8W1</accession>
<keyword evidence="1" id="KW-0472">Membrane</keyword>
<sequence length="261" mass="30696">MYSYNRRWLRRFIIIFMSVMAVLIFVKRDVILNRIFNQFSQSTAAPKLPQHEDQQKKLVAQDFTTQQVIPVTNNQPNFTTSELKIDQGAWQKLAHRDWIGRPQQADALLNQEQMPTLKRKKLTVKTPGYHVYRFNQNDQQDYLYNRSHLIGYQLTGLNNDARNLVTGTRAMNAIHEYDNQGSMETFENQIASYLKQSPKHFVRYRVTPLYRNVERVPRGIEMAGQSVGDDQIKFHVYIFNSQPGWQINYYTGTALQQDKEN</sequence>
<organism evidence="3 6">
    <name type="scientific">Weissella hellenica</name>
    <dbReference type="NCBI Taxonomy" id="46256"/>
    <lineage>
        <taxon>Bacteria</taxon>
        <taxon>Bacillati</taxon>
        <taxon>Bacillota</taxon>
        <taxon>Bacilli</taxon>
        <taxon>Lactobacillales</taxon>
        <taxon>Lactobacillaceae</taxon>
        <taxon>Weissella</taxon>
    </lineage>
</organism>
<evidence type="ECO:0000313" key="4">
    <source>
        <dbReference type="EMBL" id="SCB99731.1"/>
    </source>
</evidence>
<dbReference type="OrthoDB" id="9783680at2"/>
<evidence type="ECO:0000313" key="3">
    <source>
        <dbReference type="EMBL" id="NKY67257.1"/>
    </source>
</evidence>
<proteinExistence type="predicted"/>
<keyword evidence="1" id="KW-0812">Transmembrane</keyword>
<dbReference type="Proteomes" id="UP000585749">
    <property type="component" value="Unassembled WGS sequence"/>
</dbReference>
<evidence type="ECO:0000313" key="5">
    <source>
        <dbReference type="Proteomes" id="UP000182448"/>
    </source>
</evidence>
<dbReference type="InterPro" id="IPR044929">
    <property type="entry name" value="DNA/RNA_non-sp_Endonuclease_sf"/>
</dbReference>
<dbReference type="AlphaFoldDB" id="A0A4Y4G8W1"/>
<dbReference type="RefSeq" id="WP_074427593.1">
    <property type="nucleotide sequence ID" value="NZ_BJEG01000008.1"/>
</dbReference>
<evidence type="ECO:0000259" key="2">
    <source>
        <dbReference type="Pfam" id="PF13930"/>
    </source>
</evidence>
<reference evidence="4 5" key="1">
    <citation type="submission" date="2016-08" db="EMBL/GenBank/DDBJ databases">
        <authorList>
            <person name="Varghese N."/>
            <person name="Submissions Spin"/>
        </authorList>
    </citation>
    <scope>NUCLEOTIDE SEQUENCE [LARGE SCALE GENOMIC DNA]</scope>
    <source>
        <strain evidence="4 5">R-53116</strain>
    </source>
</reference>
<name>A0A4Y4G8W1_WEIHE</name>
<dbReference type="Gene3D" id="3.40.570.10">
    <property type="entry name" value="Extracellular Endonuclease, subunit A"/>
    <property type="match status" value="1"/>
</dbReference>
<keyword evidence="1" id="KW-1133">Transmembrane helix</keyword>
<reference evidence="3 6" key="2">
    <citation type="submission" date="2020-04" db="EMBL/GenBank/DDBJ databases">
        <title>MicrobeNet Type strains.</title>
        <authorList>
            <person name="Nicholson A.C."/>
        </authorList>
    </citation>
    <scope>NUCLEOTIDE SEQUENCE [LARGE SCALE GENOMIC DNA]</scope>
    <source>
        <strain evidence="3 6">CCUG 33494</strain>
    </source>
</reference>
<dbReference type="EMBL" id="JAAXPM010000008">
    <property type="protein sequence ID" value="NKY67257.1"/>
    <property type="molecule type" value="Genomic_DNA"/>
</dbReference>
<dbReference type="InterPro" id="IPR044927">
    <property type="entry name" value="Endonuclea_NS_2"/>
</dbReference>
<evidence type="ECO:0000256" key="1">
    <source>
        <dbReference type="SAM" id="Phobius"/>
    </source>
</evidence>
<dbReference type="EMBL" id="FMAW01000010">
    <property type="protein sequence ID" value="SCB99731.1"/>
    <property type="molecule type" value="Genomic_DNA"/>
</dbReference>
<comment type="caution">
    <text evidence="3">The sequence shown here is derived from an EMBL/GenBank/DDBJ whole genome shotgun (WGS) entry which is preliminary data.</text>
</comment>
<keyword evidence="5" id="KW-1185">Reference proteome</keyword>
<protein>
    <submittedName>
        <fullName evidence="3">DNA-entry nuclease</fullName>
    </submittedName>
</protein>